<comment type="caution">
    <text evidence="6">The sequence shown here is derived from an EMBL/GenBank/DDBJ whole genome shotgun (WGS) entry which is preliminary data.</text>
</comment>
<keyword evidence="3 6" id="KW-0547">Nucleotide-binding</keyword>
<evidence type="ECO:0000256" key="5">
    <source>
        <dbReference type="SAM" id="MobiDB-lite"/>
    </source>
</evidence>
<dbReference type="PANTHER" id="PTHR18934">
    <property type="entry name" value="ATP-DEPENDENT RNA HELICASE"/>
    <property type="match status" value="1"/>
</dbReference>
<evidence type="ECO:0000313" key="7">
    <source>
        <dbReference type="Proteomes" id="UP000585474"/>
    </source>
</evidence>
<feature type="region of interest" description="Disordered" evidence="5">
    <location>
        <begin position="1"/>
        <end position="41"/>
    </location>
</feature>
<dbReference type="InterPro" id="IPR027417">
    <property type="entry name" value="P-loop_NTPase"/>
</dbReference>
<comment type="catalytic activity">
    <reaction evidence="4">
        <text>ATP + H2O = ADP + phosphate + H(+)</text>
        <dbReference type="Rhea" id="RHEA:13065"/>
        <dbReference type="ChEBI" id="CHEBI:15377"/>
        <dbReference type="ChEBI" id="CHEBI:15378"/>
        <dbReference type="ChEBI" id="CHEBI:30616"/>
        <dbReference type="ChEBI" id="CHEBI:43474"/>
        <dbReference type="ChEBI" id="CHEBI:456216"/>
        <dbReference type="EC" id="3.6.4.13"/>
    </reaction>
</comment>
<protein>
    <recommendedName>
        <fullName evidence="1">RNA helicase</fullName>
        <ecNumber evidence="1">3.6.4.13</ecNumber>
    </recommendedName>
</protein>
<keyword evidence="3 6" id="KW-0347">Helicase</keyword>
<dbReference type="EMBL" id="BJWL01000023">
    <property type="protein sequence ID" value="GFZ13734.1"/>
    <property type="molecule type" value="Genomic_DNA"/>
</dbReference>
<proteinExistence type="predicted"/>
<dbReference type="SUPFAM" id="SSF52540">
    <property type="entry name" value="P-loop containing nucleoside triphosphate hydrolases"/>
    <property type="match status" value="1"/>
</dbReference>
<dbReference type="Proteomes" id="UP000585474">
    <property type="component" value="Unassembled WGS sequence"/>
</dbReference>
<evidence type="ECO:0000256" key="3">
    <source>
        <dbReference type="ARBA" id="ARBA00022806"/>
    </source>
</evidence>
<evidence type="ECO:0000256" key="1">
    <source>
        <dbReference type="ARBA" id="ARBA00012552"/>
    </source>
</evidence>
<evidence type="ECO:0000256" key="4">
    <source>
        <dbReference type="ARBA" id="ARBA00047984"/>
    </source>
</evidence>
<keyword evidence="7" id="KW-1185">Reference proteome</keyword>
<evidence type="ECO:0000256" key="2">
    <source>
        <dbReference type="ARBA" id="ARBA00022801"/>
    </source>
</evidence>
<dbReference type="PANTHER" id="PTHR18934:SF221">
    <property type="entry name" value="ATP-DEPENDENT RNA HELICASE DHX34-RELATED"/>
    <property type="match status" value="1"/>
</dbReference>
<name>A0A7J0GT02_9ERIC</name>
<keyword evidence="2" id="KW-0378">Hydrolase</keyword>
<dbReference type="GO" id="GO:0003724">
    <property type="term" value="F:RNA helicase activity"/>
    <property type="evidence" value="ECO:0007669"/>
    <property type="project" value="UniProtKB-EC"/>
</dbReference>
<dbReference type="Gene3D" id="3.40.50.300">
    <property type="entry name" value="P-loop containing nucleotide triphosphate hydrolases"/>
    <property type="match status" value="1"/>
</dbReference>
<dbReference type="EC" id="3.6.4.13" evidence="1"/>
<feature type="compositionally biased region" description="Basic and acidic residues" evidence="5">
    <location>
        <begin position="8"/>
        <end position="22"/>
    </location>
</feature>
<evidence type="ECO:0000313" key="6">
    <source>
        <dbReference type="EMBL" id="GFZ13734.1"/>
    </source>
</evidence>
<dbReference type="GO" id="GO:0003723">
    <property type="term" value="F:RNA binding"/>
    <property type="evidence" value="ECO:0007669"/>
    <property type="project" value="TreeGrafter"/>
</dbReference>
<gene>
    <name evidence="6" type="ORF">Acr_23g0021190</name>
</gene>
<organism evidence="6 7">
    <name type="scientific">Actinidia rufa</name>
    <dbReference type="NCBI Taxonomy" id="165716"/>
    <lineage>
        <taxon>Eukaryota</taxon>
        <taxon>Viridiplantae</taxon>
        <taxon>Streptophyta</taxon>
        <taxon>Embryophyta</taxon>
        <taxon>Tracheophyta</taxon>
        <taxon>Spermatophyta</taxon>
        <taxon>Magnoliopsida</taxon>
        <taxon>eudicotyledons</taxon>
        <taxon>Gunneridae</taxon>
        <taxon>Pentapetalae</taxon>
        <taxon>asterids</taxon>
        <taxon>Ericales</taxon>
        <taxon>Actinidiaceae</taxon>
        <taxon>Actinidia</taxon>
    </lineage>
</organism>
<keyword evidence="3 6" id="KW-0067">ATP-binding</keyword>
<sequence>MRRLIIVKTDRENRPKGGREKTSTLPTPLPTVKLEEREREREEGITRVSAMAWSPTSSYQSSYSSPFSSSWKFTDLRVMALRAKIVEKIQENRVTLIVGETGCGKSLQVLQFLLQENMEPILCMQSRRFAVVTVARMVAKARNCEVGGEDREKALDPPDPEIVEDALSLLVHICALEKTFPRGRYKPTFYGRYLLVVVTLQALKCAGGLSGITKWYLYIKLLAHGLLSSCLGLVDLIVVVLVDGGGEWPSHELRDSMVENVYHLQYGQALEARSTNCAAPPARAWKFSTTEFGWRNGNACVFSHDLGPSTSSRNGPSVCLPEDDNVDTASLLGLFPTSSDGCILNSNNLEGQKSLVQTFFEYLAIRLMSDALLEVHAILIMNNIRFSQLQVEKLGRESFFFLIESFPFDESSFGKLSDTVTPKKPLPVSKPVSHVFHLNPPNELITLLFSP</sequence>
<reference evidence="6 7" key="1">
    <citation type="submission" date="2019-07" db="EMBL/GenBank/DDBJ databases">
        <title>De Novo Assembly of kiwifruit Actinidia rufa.</title>
        <authorList>
            <person name="Sugita-Konishi S."/>
            <person name="Sato K."/>
            <person name="Mori E."/>
            <person name="Abe Y."/>
            <person name="Kisaki G."/>
            <person name="Hamano K."/>
            <person name="Suezawa K."/>
            <person name="Otani M."/>
            <person name="Fukuda T."/>
            <person name="Manabe T."/>
            <person name="Gomi K."/>
            <person name="Tabuchi M."/>
            <person name="Akimitsu K."/>
            <person name="Kataoka I."/>
        </authorList>
    </citation>
    <scope>NUCLEOTIDE SEQUENCE [LARGE SCALE GENOMIC DNA]</scope>
    <source>
        <strain evidence="7">cv. Fuchu</strain>
    </source>
</reference>
<dbReference type="OrthoDB" id="66977at2759"/>
<dbReference type="GO" id="GO:0016787">
    <property type="term" value="F:hydrolase activity"/>
    <property type="evidence" value="ECO:0007669"/>
    <property type="project" value="UniProtKB-KW"/>
</dbReference>
<dbReference type="AlphaFoldDB" id="A0A7J0GT02"/>
<accession>A0A7J0GT02</accession>